<keyword evidence="2" id="KW-0813">Transport</keyword>
<dbReference type="RefSeq" id="WP_261756376.1">
    <property type="nucleotide sequence ID" value="NZ_CP104562.2"/>
</dbReference>
<dbReference type="InterPro" id="IPR050107">
    <property type="entry name" value="ABC_carbohydrate_import_ATPase"/>
</dbReference>
<evidence type="ECO:0000256" key="5">
    <source>
        <dbReference type="ARBA" id="ARBA00022840"/>
    </source>
</evidence>
<keyword evidence="3" id="KW-0677">Repeat</keyword>
<keyword evidence="8" id="KW-1185">Reference proteome</keyword>
<dbReference type="InterPro" id="IPR003439">
    <property type="entry name" value="ABC_transporter-like_ATP-bd"/>
</dbReference>
<evidence type="ECO:0000259" key="6">
    <source>
        <dbReference type="PROSITE" id="PS50893"/>
    </source>
</evidence>
<keyword evidence="2" id="KW-0762">Sugar transport</keyword>
<organism evidence="7 8">
    <name type="scientific">Roseateles amylovorans</name>
    <dbReference type="NCBI Taxonomy" id="2978473"/>
    <lineage>
        <taxon>Bacteria</taxon>
        <taxon>Pseudomonadati</taxon>
        <taxon>Pseudomonadota</taxon>
        <taxon>Betaproteobacteria</taxon>
        <taxon>Burkholderiales</taxon>
        <taxon>Sphaerotilaceae</taxon>
        <taxon>Roseateles</taxon>
    </lineage>
</organism>
<evidence type="ECO:0000256" key="2">
    <source>
        <dbReference type="ARBA" id="ARBA00022597"/>
    </source>
</evidence>
<dbReference type="SMART" id="SM00382">
    <property type="entry name" value="AAA"/>
    <property type="match status" value="2"/>
</dbReference>
<dbReference type="PANTHER" id="PTHR43790">
    <property type="entry name" value="CARBOHYDRATE TRANSPORT ATP-BINDING PROTEIN MG119-RELATED"/>
    <property type="match status" value="1"/>
</dbReference>
<dbReference type="Proteomes" id="UP001064933">
    <property type="component" value="Chromosome"/>
</dbReference>
<keyword evidence="1" id="KW-1003">Cell membrane</keyword>
<dbReference type="GO" id="GO:0005524">
    <property type="term" value="F:ATP binding"/>
    <property type="evidence" value="ECO:0007669"/>
    <property type="project" value="UniProtKB-KW"/>
</dbReference>
<gene>
    <name evidence="7" type="ORF">N4261_16525</name>
</gene>
<dbReference type="InterPro" id="IPR017871">
    <property type="entry name" value="ABC_transporter-like_CS"/>
</dbReference>
<evidence type="ECO:0000256" key="4">
    <source>
        <dbReference type="ARBA" id="ARBA00022741"/>
    </source>
</evidence>
<feature type="domain" description="ABC transporter" evidence="6">
    <location>
        <begin position="16"/>
        <end position="251"/>
    </location>
</feature>
<dbReference type="InterPro" id="IPR027417">
    <property type="entry name" value="P-loop_NTPase"/>
</dbReference>
<dbReference type="CDD" id="cd03216">
    <property type="entry name" value="ABC_Carb_Monos_I"/>
    <property type="match status" value="1"/>
</dbReference>
<protein>
    <submittedName>
        <fullName evidence="7">ABC transporter ATP-binding protein</fullName>
    </submittedName>
</protein>
<keyword evidence="5 7" id="KW-0067">ATP-binding</keyword>
<dbReference type="EMBL" id="CP104562">
    <property type="protein sequence ID" value="UXH76641.1"/>
    <property type="molecule type" value="Genomic_DNA"/>
</dbReference>
<proteinExistence type="predicted"/>
<dbReference type="PANTHER" id="PTHR43790:SF4">
    <property type="entry name" value="GUANOSINE IMPORT ATP-BINDING PROTEIN NUPO"/>
    <property type="match status" value="1"/>
</dbReference>
<keyword evidence="4" id="KW-0547">Nucleotide-binding</keyword>
<keyword evidence="1" id="KW-0472">Membrane</keyword>
<dbReference type="InterPro" id="IPR003593">
    <property type="entry name" value="AAA+_ATPase"/>
</dbReference>
<evidence type="ECO:0000256" key="3">
    <source>
        <dbReference type="ARBA" id="ARBA00022737"/>
    </source>
</evidence>
<dbReference type="PROSITE" id="PS00211">
    <property type="entry name" value="ABC_TRANSPORTER_1"/>
    <property type="match status" value="1"/>
</dbReference>
<dbReference type="Pfam" id="PF00005">
    <property type="entry name" value="ABC_tran"/>
    <property type="match status" value="2"/>
</dbReference>
<dbReference type="CDD" id="cd03215">
    <property type="entry name" value="ABC_Carb_Monos_II"/>
    <property type="match status" value="1"/>
</dbReference>
<dbReference type="Gene3D" id="3.40.50.300">
    <property type="entry name" value="P-loop containing nucleotide triphosphate hydrolases"/>
    <property type="match status" value="2"/>
</dbReference>
<sequence length="532" mass="56868">MTEPSRGSRGGPAPAVRLCDISKRFGAVQANRAVSLSVAPGTVHGLVGENGAGKSTLMAILYGYYHADEGHIEINGQRVHIGNSQQAIELGIGMVHQHFMLVETLSALDNVMLGAEPAFFLSRAKRQVREQLEALMRDTGLTVRLDAIVADLPVGELQRLEILKALYRGAKILILDEPTAVLTPQETDQLFEVLRRLRERGTTILLITHKLREVMALCDAVTVMRAGAVIKTCAIGETSPEDLAECMVGRKVNLGRAGGAALPQSDEPVLKAEGLSVASGAGVHLLTHASLSLRPGEIVGVAGVSGNGQSELLEVLAGMRAPDAGSLQVAGRHFHGARWLDPRTARALKLAHVPEDRHALGMVLSFPAWETAALGYHEQDQYAAGPLGLGMNQRHLRATTAAMMEEFDVRPRNPELGSSKFSGGNQQKLILAREIGQQPAVLLVGQPTRGVDIGAIEFIHNQLRRLRDAGCAILLVSSELDEILALADRVIVMNAGRITGELAIDECSEKNLGLLMSASPSNEKTAETVTAP</sequence>
<name>A0ABY6AXQ4_9BURK</name>
<feature type="domain" description="ABC transporter" evidence="6">
    <location>
        <begin position="270"/>
        <end position="520"/>
    </location>
</feature>
<reference evidence="7" key="1">
    <citation type="submission" date="2022-10" db="EMBL/GenBank/DDBJ databases">
        <title>Characterization and whole genome sequencing of a new Roseateles species, isolated from fresh water.</title>
        <authorList>
            <person name="Guliayeva D.Y."/>
            <person name="Akhremchuk A.E."/>
            <person name="Sikolenko M.A."/>
            <person name="Valentovich L.N."/>
            <person name="Sidarenka A.V."/>
        </authorList>
    </citation>
    <scope>NUCLEOTIDE SEQUENCE</scope>
    <source>
        <strain evidence="7">BIM B-1768</strain>
    </source>
</reference>
<accession>A0ABY6AXQ4</accession>
<dbReference type="SUPFAM" id="SSF52540">
    <property type="entry name" value="P-loop containing nucleoside triphosphate hydrolases"/>
    <property type="match status" value="2"/>
</dbReference>
<dbReference type="PROSITE" id="PS50893">
    <property type="entry name" value="ABC_TRANSPORTER_2"/>
    <property type="match status" value="2"/>
</dbReference>
<evidence type="ECO:0000313" key="7">
    <source>
        <dbReference type="EMBL" id="UXH76641.1"/>
    </source>
</evidence>
<evidence type="ECO:0000256" key="1">
    <source>
        <dbReference type="ARBA" id="ARBA00022475"/>
    </source>
</evidence>
<evidence type="ECO:0000313" key="8">
    <source>
        <dbReference type="Proteomes" id="UP001064933"/>
    </source>
</evidence>